<name>A0A5C3N6D8_9AGAM</name>
<dbReference type="AlphaFoldDB" id="A0A5C3N6D8"/>
<gene>
    <name evidence="1" type="ORF">OE88DRAFT_1656332</name>
</gene>
<evidence type="ECO:0000313" key="1">
    <source>
        <dbReference type="EMBL" id="TFK52762.1"/>
    </source>
</evidence>
<sequence length="71" mass="8140">MRPSAARDAVREVGRACKPTYTAVQRCGLHTNVIAVLEEGNGLRPPDRRRIEDFIMQDEETTKMEDTWHTL</sequence>
<dbReference type="EMBL" id="ML213508">
    <property type="protein sequence ID" value="TFK52762.1"/>
    <property type="molecule type" value="Genomic_DNA"/>
</dbReference>
<organism evidence="1 2">
    <name type="scientific">Heliocybe sulcata</name>
    <dbReference type="NCBI Taxonomy" id="5364"/>
    <lineage>
        <taxon>Eukaryota</taxon>
        <taxon>Fungi</taxon>
        <taxon>Dikarya</taxon>
        <taxon>Basidiomycota</taxon>
        <taxon>Agaricomycotina</taxon>
        <taxon>Agaricomycetes</taxon>
        <taxon>Gloeophyllales</taxon>
        <taxon>Gloeophyllaceae</taxon>
        <taxon>Heliocybe</taxon>
    </lineage>
</organism>
<reference evidence="1 2" key="1">
    <citation type="journal article" date="2019" name="Nat. Ecol. Evol.">
        <title>Megaphylogeny resolves global patterns of mushroom evolution.</title>
        <authorList>
            <person name="Varga T."/>
            <person name="Krizsan K."/>
            <person name="Foldi C."/>
            <person name="Dima B."/>
            <person name="Sanchez-Garcia M."/>
            <person name="Sanchez-Ramirez S."/>
            <person name="Szollosi G.J."/>
            <person name="Szarkandi J.G."/>
            <person name="Papp V."/>
            <person name="Albert L."/>
            <person name="Andreopoulos W."/>
            <person name="Angelini C."/>
            <person name="Antonin V."/>
            <person name="Barry K.W."/>
            <person name="Bougher N.L."/>
            <person name="Buchanan P."/>
            <person name="Buyck B."/>
            <person name="Bense V."/>
            <person name="Catcheside P."/>
            <person name="Chovatia M."/>
            <person name="Cooper J."/>
            <person name="Damon W."/>
            <person name="Desjardin D."/>
            <person name="Finy P."/>
            <person name="Geml J."/>
            <person name="Haridas S."/>
            <person name="Hughes K."/>
            <person name="Justo A."/>
            <person name="Karasinski D."/>
            <person name="Kautmanova I."/>
            <person name="Kiss B."/>
            <person name="Kocsube S."/>
            <person name="Kotiranta H."/>
            <person name="LaButti K.M."/>
            <person name="Lechner B.E."/>
            <person name="Liimatainen K."/>
            <person name="Lipzen A."/>
            <person name="Lukacs Z."/>
            <person name="Mihaltcheva S."/>
            <person name="Morgado L.N."/>
            <person name="Niskanen T."/>
            <person name="Noordeloos M.E."/>
            <person name="Ohm R.A."/>
            <person name="Ortiz-Santana B."/>
            <person name="Ovrebo C."/>
            <person name="Racz N."/>
            <person name="Riley R."/>
            <person name="Savchenko A."/>
            <person name="Shiryaev A."/>
            <person name="Soop K."/>
            <person name="Spirin V."/>
            <person name="Szebenyi C."/>
            <person name="Tomsovsky M."/>
            <person name="Tulloss R.E."/>
            <person name="Uehling J."/>
            <person name="Grigoriev I.V."/>
            <person name="Vagvolgyi C."/>
            <person name="Papp T."/>
            <person name="Martin F.M."/>
            <person name="Miettinen O."/>
            <person name="Hibbett D.S."/>
            <person name="Nagy L.G."/>
        </authorList>
    </citation>
    <scope>NUCLEOTIDE SEQUENCE [LARGE SCALE GENOMIC DNA]</scope>
    <source>
        <strain evidence="1 2">OMC1185</strain>
    </source>
</reference>
<keyword evidence="2" id="KW-1185">Reference proteome</keyword>
<dbReference type="Proteomes" id="UP000305948">
    <property type="component" value="Unassembled WGS sequence"/>
</dbReference>
<protein>
    <submittedName>
        <fullName evidence="1">Uncharacterized protein</fullName>
    </submittedName>
</protein>
<accession>A0A5C3N6D8</accession>
<evidence type="ECO:0000313" key="2">
    <source>
        <dbReference type="Proteomes" id="UP000305948"/>
    </source>
</evidence>
<proteinExistence type="predicted"/>